<evidence type="ECO:0000313" key="2">
    <source>
        <dbReference type="EMBL" id="CAC5374208.1"/>
    </source>
</evidence>
<organism evidence="2 3">
    <name type="scientific">Mytilus coruscus</name>
    <name type="common">Sea mussel</name>
    <dbReference type="NCBI Taxonomy" id="42192"/>
    <lineage>
        <taxon>Eukaryota</taxon>
        <taxon>Metazoa</taxon>
        <taxon>Spiralia</taxon>
        <taxon>Lophotrochozoa</taxon>
        <taxon>Mollusca</taxon>
        <taxon>Bivalvia</taxon>
        <taxon>Autobranchia</taxon>
        <taxon>Pteriomorphia</taxon>
        <taxon>Mytilida</taxon>
        <taxon>Mytiloidea</taxon>
        <taxon>Mytilidae</taxon>
        <taxon>Mytilinae</taxon>
        <taxon>Mytilus</taxon>
    </lineage>
</organism>
<gene>
    <name evidence="2" type="ORF">MCOR_11679</name>
</gene>
<keyword evidence="3" id="KW-1185">Reference proteome</keyword>
<proteinExistence type="predicted"/>
<dbReference type="Proteomes" id="UP000507470">
    <property type="component" value="Unassembled WGS sequence"/>
</dbReference>
<dbReference type="EMBL" id="CACVKT020001993">
    <property type="protein sequence ID" value="CAC5374208.1"/>
    <property type="molecule type" value="Genomic_DNA"/>
</dbReference>
<sequence length="638" mass="73466">MGQSNNKMVTTTEARFDKALLNKSGKQAVNSMMDIFRHMDNHINTLKSEKEFLTRQLQRIETKTYSQHGSKDRVIVFCEADTQTETDEDLSLSIFNESLSSRNRELEEENTTLKERVKNEGTQTGGSILTNVACKVLLPQTKSDKYVPSGTEQQNIQVLQSDYEQLLNDNDIRTEEIRKLGSQLNLEKQEHVLTKEHTKQRIEDLEKQKKILQGQIRKSETDTNKMAHDIEEFHEKSKKDEETINMFKNEMSEKINKIQEQETRIQELSNEIEQSKKLINDIITETSSKDQKTEESNLIIVQLKGKLDITENHLQEMQRANTKLDDCNEELRNKNSSAEKSLFDLEKRMIERDATVKDLEKKLSHLEEQYKIRGQAIEQTKGDLEELRNQIQNKESELTLNKQEMDKEFKQLKNELSLEAVNFRNEKVKTKDLENKVSQLKEQISDINLTNNKLETDLEIKETIATQEKFKLQELSNDYGSLLEKYELLKQEKETLAVKTRMKKQLSFHSVLKQPQSDQAVGGIVSLLQTEFLDAELEILQESKRSKNVPLLVVLYNLSRLTDDANGALNGVEAASDVALVVLHSKEIKKPSEKILTEPDFKKLGIIVDISFLSAKGIISNDTTDNAIKQLSAFINKF</sequence>
<protein>
    <submittedName>
        <fullName evidence="2">Uncharacterized protein</fullName>
    </submittedName>
</protein>
<feature type="coiled-coil region" evidence="1">
    <location>
        <begin position="96"/>
        <end position="123"/>
    </location>
</feature>
<reference evidence="2 3" key="1">
    <citation type="submission" date="2020-06" db="EMBL/GenBank/DDBJ databases">
        <authorList>
            <person name="Li R."/>
            <person name="Bekaert M."/>
        </authorList>
    </citation>
    <scope>NUCLEOTIDE SEQUENCE [LARGE SCALE GENOMIC DNA]</scope>
    <source>
        <strain evidence="3">wild</strain>
    </source>
</reference>
<dbReference type="OrthoDB" id="6112913at2759"/>
<keyword evidence="1" id="KW-0175">Coiled coil</keyword>
<accession>A0A6J8AVQ8</accession>
<evidence type="ECO:0000256" key="1">
    <source>
        <dbReference type="SAM" id="Coils"/>
    </source>
</evidence>
<feature type="coiled-coil region" evidence="1">
    <location>
        <begin position="188"/>
        <end position="492"/>
    </location>
</feature>
<dbReference type="AlphaFoldDB" id="A0A6J8AVQ8"/>
<name>A0A6J8AVQ8_MYTCO</name>
<evidence type="ECO:0000313" key="3">
    <source>
        <dbReference type="Proteomes" id="UP000507470"/>
    </source>
</evidence>